<dbReference type="AlphaFoldDB" id="A0A7I8DN67"/>
<gene>
    <name evidence="1" type="ORF">bsdcttw_17720</name>
</gene>
<organism evidence="1 2">
    <name type="scientific">Anaerocolumna chitinilytica</name>
    <dbReference type="NCBI Taxonomy" id="1727145"/>
    <lineage>
        <taxon>Bacteria</taxon>
        <taxon>Bacillati</taxon>
        <taxon>Bacillota</taxon>
        <taxon>Clostridia</taxon>
        <taxon>Lachnospirales</taxon>
        <taxon>Lachnospiraceae</taxon>
        <taxon>Anaerocolumna</taxon>
    </lineage>
</organism>
<dbReference type="RefSeq" id="WP_207726519.1">
    <property type="nucleotide sequence ID" value="NZ_AP023368.1"/>
</dbReference>
<dbReference type="EMBL" id="AP023368">
    <property type="protein sequence ID" value="BCJ98731.1"/>
    <property type="molecule type" value="Genomic_DNA"/>
</dbReference>
<evidence type="ECO:0000313" key="2">
    <source>
        <dbReference type="Proteomes" id="UP000515703"/>
    </source>
</evidence>
<proteinExistence type="predicted"/>
<evidence type="ECO:0000313" key="1">
    <source>
        <dbReference type="EMBL" id="BCJ98731.1"/>
    </source>
</evidence>
<reference evidence="1 2" key="2">
    <citation type="submission" date="2020-08" db="EMBL/GenBank/DDBJ databases">
        <authorList>
            <person name="Ueki A."/>
            <person name="Tonouchi A."/>
        </authorList>
    </citation>
    <scope>NUCLEOTIDE SEQUENCE [LARGE SCALE GENOMIC DNA]</scope>
    <source>
        <strain evidence="1 2">CTTW</strain>
    </source>
</reference>
<reference evidence="1 2" key="1">
    <citation type="submission" date="2020-08" db="EMBL/GenBank/DDBJ databases">
        <title>Draft genome sequencing of an Anaerocolumna strain isolated from anoxic soil subjected to BSD treatment.</title>
        <authorList>
            <person name="Uek A."/>
            <person name="Tonouchi A."/>
        </authorList>
    </citation>
    <scope>NUCLEOTIDE SEQUENCE [LARGE SCALE GENOMIC DNA]</scope>
    <source>
        <strain evidence="1 2">CTTW</strain>
    </source>
</reference>
<dbReference type="KEGG" id="acht:bsdcttw_17720"/>
<keyword evidence="2" id="KW-1185">Reference proteome</keyword>
<accession>A0A7I8DN67</accession>
<protein>
    <submittedName>
        <fullName evidence="1">Uncharacterized protein</fullName>
    </submittedName>
</protein>
<name>A0A7I8DN67_9FIRM</name>
<sequence length="52" mass="6166">MVQMEIYKRLLEIGVGEPYHISDFSSDFYSYVAAKEKRGIELSINHIRSEWE</sequence>
<dbReference type="Proteomes" id="UP000515703">
    <property type="component" value="Chromosome"/>
</dbReference>